<sequence>MKWHTQDIQLFLKERDYIDTVILPLYPVSFADDIQQTVAMTEFINLLSGQLEKQFKGRILMLPGMSYLKTISEEKRLADLIEWEKELISQNFKHIFYITSDSDWKTVEEQLDGGLIWMPSIPLDNMDDQYKLSILEDQVKQLLNVFVKKWQNND</sequence>
<dbReference type="RefSeq" id="WP_191811370.1">
    <property type="nucleotide sequence ID" value="NZ_JACSQT010000001.1"/>
</dbReference>
<name>A0ABR8QKN1_9BACI</name>
<dbReference type="Pfam" id="PF10673">
    <property type="entry name" value="DUF2487"/>
    <property type="match status" value="1"/>
</dbReference>
<proteinExistence type="predicted"/>
<dbReference type="EMBL" id="JACSQT010000001">
    <property type="protein sequence ID" value="MBD7936077.1"/>
    <property type="molecule type" value="Genomic_DNA"/>
</dbReference>
<protein>
    <submittedName>
        <fullName evidence="1">YpiF family protein</fullName>
    </submittedName>
</protein>
<accession>A0ABR8QKN1</accession>
<reference evidence="1 2" key="1">
    <citation type="submission" date="2020-08" db="EMBL/GenBank/DDBJ databases">
        <title>A Genomic Blueprint of the Chicken Gut Microbiome.</title>
        <authorList>
            <person name="Gilroy R."/>
            <person name="Ravi A."/>
            <person name="Getino M."/>
            <person name="Pursley I."/>
            <person name="Horton D.L."/>
            <person name="Alikhan N.-F."/>
            <person name="Baker D."/>
            <person name="Gharbi K."/>
            <person name="Hall N."/>
            <person name="Watson M."/>
            <person name="Adriaenssens E.M."/>
            <person name="Foster-Nyarko E."/>
            <person name="Jarju S."/>
            <person name="Secka A."/>
            <person name="Antonio M."/>
            <person name="Oren A."/>
            <person name="Chaudhuri R."/>
            <person name="La Ragione R.M."/>
            <person name="Hildebrand F."/>
            <person name="Pallen M.J."/>
        </authorList>
    </citation>
    <scope>NUCLEOTIDE SEQUENCE [LARGE SCALE GENOMIC DNA]</scope>
    <source>
        <strain evidence="1 2">Sa5YUA1</strain>
    </source>
</reference>
<dbReference type="InterPro" id="IPR019615">
    <property type="entry name" value="DUF2487"/>
</dbReference>
<comment type="caution">
    <text evidence="1">The sequence shown here is derived from an EMBL/GenBank/DDBJ whole genome shotgun (WGS) entry which is preliminary data.</text>
</comment>
<evidence type="ECO:0000313" key="2">
    <source>
        <dbReference type="Proteomes" id="UP000657931"/>
    </source>
</evidence>
<dbReference type="Proteomes" id="UP000657931">
    <property type="component" value="Unassembled WGS sequence"/>
</dbReference>
<organism evidence="1 2">
    <name type="scientific">Cytobacillus stercorigallinarum</name>
    <dbReference type="NCBI Taxonomy" id="2762240"/>
    <lineage>
        <taxon>Bacteria</taxon>
        <taxon>Bacillati</taxon>
        <taxon>Bacillota</taxon>
        <taxon>Bacilli</taxon>
        <taxon>Bacillales</taxon>
        <taxon>Bacillaceae</taxon>
        <taxon>Cytobacillus</taxon>
    </lineage>
</organism>
<keyword evidence="2" id="KW-1185">Reference proteome</keyword>
<evidence type="ECO:0000313" key="1">
    <source>
        <dbReference type="EMBL" id="MBD7936077.1"/>
    </source>
</evidence>
<gene>
    <name evidence="1" type="ORF">H9655_03470</name>
</gene>